<keyword evidence="3" id="KW-0067">ATP-binding</keyword>
<proteinExistence type="predicted"/>
<dbReference type="SMART" id="SM00382">
    <property type="entry name" value="AAA"/>
    <property type="match status" value="1"/>
</dbReference>
<keyword evidence="7" id="KW-1185">Reference proteome</keyword>
<evidence type="ECO:0000256" key="1">
    <source>
        <dbReference type="ARBA" id="ARBA00022448"/>
    </source>
</evidence>
<name>A0A3N0ISC1_9ACTN</name>
<gene>
    <name evidence="5" type="ORF">C1876_05795</name>
    <name evidence="6" type="ORF">DMP09_16925</name>
</gene>
<dbReference type="Gene3D" id="3.40.50.300">
    <property type="entry name" value="P-loop containing nucleotide triphosphate hydrolases"/>
    <property type="match status" value="1"/>
</dbReference>
<evidence type="ECO:0000313" key="5">
    <source>
        <dbReference type="EMBL" id="RDB69899.1"/>
    </source>
</evidence>
<reference evidence="5 7" key="1">
    <citation type="journal article" date="2018" name="Elife">
        <title>Discovery and characterization of a prevalent human gut bacterial enzyme sufficient for the inactivation of a family of plant toxins.</title>
        <authorList>
            <person name="Koppel N."/>
            <person name="Bisanz J.E."/>
            <person name="Pandelia M.E."/>
            <person name="Turnbaugh P.J."/>
            <person name="Balskus E.P."/>
        </authorList>
    </citation>
    <scope>NUCLEOTIDE SEQUENCE [LARGE SCALE GENOMIC DNA]</scope>
    <source>
        <strain evidence="5 7">DSM 16107</strain>
    </source>
</reference>
<keyword evidence="1" id="KW-0813">Transport</keyword>
<sequence>MIEVAGISKRFGSFTALEDITLRVEDGMVYGLVGYNGAGKTTLLKIIAGVYKPDAGTVHIDGTPMHDDRVSHDSLFIVADEPYFLPQATPETMRSFYRGYYPQWSDDVYERMLALFNLDPTAKVAGFSKGMQRQLGILLGFATGVKTMLLDESFDGLDLGKRNLLKRLLKTYAHEKGASVILSSHNLRELEDAADHLGMIKGCRLTFDDSVAAVHEQYPGSSLEEIFLSEGGNRVEDIDGVFA</sequence>
<evidence type="ECO:0000313" key="8">
    <source>
        <dbReference type="Proteomes" id="UP000270112"/>
    </source>
</evidence>
<comment type="caution">
    <text evidence="6">The sequence shown here is derived from an EMBL/GenBank/DDBJ whole genome shotgun (WGS) entry which is preliminary data.</text>
</comment>
<evidence type="ECO:0000313" key="6">
    <source>
        <dbReference type="EMBL" id="RNM39192.1"/>
    </source>
</evidence>
<keyword evidence="2" id="KW-0547">Nucleotide-binding</keyword>
<protein>
    <submittedName>
        <fullName evidence="6">ABC transporter</fullName>
    </submittedName>
</protein>
<dbReference type="Pfam" id="PF00005">
    <property type="entry name" value="ABC_tran"/>
    <property type="match status" value="1"/>
</dbReference>
<evidence type="ECO:0000256" key="2">
    <source>
        <dbReference type="ARBA" id="ARBA00022741"/>
    </source>
</evidence>
<feature type="domain" description="ABC transporter" evidence="4">
    <location>
        <begin position="2"/>
        <end position="227"/>
    </location>
</feature>
<dbReference type="PANTHER" id="PTHR42939:SF1">
    <property type="entry name" value="ABC TRANSPORTER ATP-BINDING PROTEIN ALBC-RELATED"/>
    <property type="match status" value="1"/>
</dbReference>
<dbReference type="InterPro" id="IPR003593">
    <property type="entry name" value="AAA+_ATPase"/>
</dbReference>
<dbReference type="GO" id="GO:0005524">
    <property type="term" value="F:ATP binding"/>
    <property type="evidence" value="ECO:0007669"/>
    <property type="project" value="UniProtKB-KW"/>
</dbReference>
<evidence type="ECO:0000256" key="3">
    <source>
        <dbReference type="ARBA" id="ARBA00022840"/>
    </source>
</evidence>
<dbReference type="RefSeq" id="WP_114545764.1">
    <property type="nucleotide sequence ID" value="NZ_CALJMG010000144.1"/>
</dbReference>
<dbReference type="PANTHER" id="PTHR42939">
    <property type="entry name" value="ABC TRANSPORTER ATP-BINDING PROTEIN ALBC-RELATED"/>
    <property type="match status" value="1"/>
</dbReference>
<dbReference type="AlphaFoldDB" id="A0A3N0ISC1"/>
<accession>A0A3N0ISC1</accession>
<organism evidence="6 8">
    <name type="scientific">Eggerthella sinensis</name>
    <dbReference type="NCBI Taxonomy" id="242230"/>
    <lineage>
        <taxon>Bacteria</taxon>
        <taxon>Bacillati</taxon>
        <taxon>Actinomycetota</taxon>
        <taxon>Coriobacteriia</taxon>
        <taxon>Eggerthellales</taxon>
        <taxon>Eggerthellaceae</taxon>
        <taxon>Eggerthella</taxon>
    </lineage>
</organism>
<dbReference type="OrthoDB" id="3177347at2"/>
<dbReference type="GO" id="GO:0016887">
    <property type="term" value="F:ATP hydrolysis activity"/>
    <property type="evidence" value="ECO:0007669"/>
    <property type="project" value="InterPro"/>
</dbReference>
<evidence type="ECO:0000259" key="4">
    <source>
        <dbReference type="PROSITE" id="PS50893"/>
    </source>
</evidence>
<dbReference type="SUPFAM" id="SSF52540">
    <property type="entry name" value="P-loop containing nucleoside triphosphate hydrolases"/>
    <property type="match status" value="1"/>
</dbReference>
<dbReference type="PROSITE" id="PS50893">
    <property type="entry name" value="ABC_TRANSPORTER_2"/>
    <property type="match status" value="1"/>
</dbReference>
<reference evidence="6" key="3">
    <citation type="journal article" date="2019" name="Microbiol. Resour. Announc.">
        <title>Draft Genome Sequences of Type Strains of Gordonibacter faecihominis, Paraeggerthella hongkongensis, Parvibacter caecicola,Slackia equolifaciens, Slackia faecicanis, and Slackia isoflavoniconvertens.</title>
        <authorList>
            <person name="Danylec N."/>
            <person name="Stoll D.A."/>
            <person name="Dotsch A."/>
            <person name="Huch M."/>
        </authorList>
    </citation>
    <scope>NUCLEOTIDE SEQUENCE</scope>
    <source>
        <strain evidence="6">DSM 16107</strain>
    </source>
</reference>
<dbReference type="InterPro" id="IPR027417">
    <property type="entry name" value="P-loop_NTPase"/>
</dbReference>
<dbReference type="EMBL" id="PPTT01000007">
    <property type="protein sequence ID" value="RDB69899.1"/>
    <property type="molecule type" value="Genomic_DNA"/>
</dbReference>
<dbReference type="Proteomes" id="UP000253817">
    <property type="component" value="Unassembled WGS sequence"/>
</dbReference>
<reference evidence="8" key="2">
    <citation type="submission" date="2018-05" db="EMBL/GenBank/DDBJ databases">
        <title>Genome Sequencing of selected type strains of the family Eggerthellaceae.</title>
        <authorList>
            <person name="Danylec N."/>
            <person name="Stoll D.A."/>
            <person name="Doetsch A."/>
            <person name="Huch M."/>
        </authorList>
    </citation>
    <scope>NUCLEOTIDE SEQUENCE [LARGE SCALE GENOMIC DNA]</scope>
    <source>
        <strain evidence="8">DSM 16107</strain>
    </source>
</reference>
<dbReference type="CDD" id="cd03230">
    <property type="entry name" value="ABC_DR_subfamily_A"/>
    <property type="match status" value="1"/>
</dbReference>
<dbReference type="Proteomes" id="UP000270112">
    <property type="component" value="Unassembled WGS sequence"/>
</dbReference>
<dbReference type="InterPro" id="IPR003439">
    <property type="entry name" value="ABC_transporter-like_ATP-bd"/>
</dbReference>
<evidence type="ECO:0000313" key="7">
    <source>
        <dbReference type="Proteomes" id="UP000253817"/>
    </source>
</evidence>
<dbReference type="EMBL" id="QICC01000133">
    <property type="protein sequence ID" value="RNM39192.1"/>
    <property type="molecule type" value="Genomic_DNA"/>
</dbReference>
<dbReference type="InterPro" id="IPR051782">
    <property type="entry name" value="ABC_Transporter_VariousFunc"/>
</dbReference>